<dbReference type="InterPro" id="IPR004045">
    <property type="entry name" value="Glutathione_S-Trfase_N"/>
</dbReference>
<dbReference type="InterPro" id="IPR036282">
    <property type="entry name" value="Glutathione-S-Trfase_C_sf"/>
</dbReference>
<dbReference type="InterPro" id="IPR036249">
    <property type="entry name" value="Thioredoxin-like_sf"/>
</dbReference>
<dbReference type="PaxDb" id="55529-EKX54397"/>
<dbReference type="EMBL" id="JH992967">
    <property type="protein sequence ID" value="EKX54397.1"/>
    <property type="molecule type" value="Genomic_DNA"/>
</dbReference>
<reference evidence="4" key="2">
    <citation type="submission" date="2012-11" db="EMBL/GenBank/DDBJ databases">
        <authorList>
            <person name="Kuo A."/>
            <person name="Curtis B.A."/>
            <person name="Tanifuji G."/>
            <person name="Burki F."/>
            <person name="Gruber A."/>
            <person name="Irimia M."/>
            <person name="Maruyama S."/>
            <person name="Arias M.C."/>
            <person name="Ball S.G."/>
            <person name="Gile G.H."/>
            <person name="Hirakawa Y."/>
            <person name="Hopkins J.F."/>
            <person name="Rensing S.A."/>
            <person name="Schmutz J."/>
            <person name="Symeonidi A."/>
            <person name="Elias M."/>
            <person name="Eveleigh R.J."/>
            <person name="Herman E.K."/>
            <person name="Klute M.J."/>
            <person name="Nakayama T."/>
            <person name="Obornik M."/>
            <person name="Reyes-Prieto A."/>
            <person name="Armbrust E.V."/>
            <person name="Aves S.J."/>
            <person name="Beiko R.G."/>
            <person name="Coutinho P."/>
            <person name="Dacks J.B."/>
            <person name="Durnford D.G."/>
            <person name="Fast N.M."/>
            <person name="Green B.R."/>
            <person name="Grisdale C."/>
            <person name="Hempe F."/>
            <person name="Henrissat B."/>
            <person name="Hoppner M.P."/>
            <person name="Ishida K.-I."/>
            <person name="Kim E."/>
            <person name="Koreny L."/>
            <person name="Kroth P.G."/>
            <person name="Liu Y."/>
            <person name="Malik S.-B."/>
            <person name="Maier U.G."/>
            <person name="McRose D."/>
            <person name="Mock T."/>
            <person name="Neilson J.A."/>
            <person name="Onodera N.T."/>
            <person name="Poole A.M."/>
            <person name="Pritham E.J."/>
            <person name="Richards T.A."/>
            <person name="Rocap G."/>
            <person name="Roy S.W."/>
            <person name="Sarai C."/>
            <person name="Schaack S."/>
            <person name="Shirato S."/>
            <person name="Slamovits C.H."/>
            <person name="Spencer D.F."/>
            <person name="Suzuki S."/>
            <person name="Worden A.Z."/>
            <person name="Zauner S."/>
            <person name="Barry K."/>
            <person name="Bell C."/>
            <person name="Bharti A.K."/>
            <person name="Crow J.A."/>
            <person name="Grimwood J."/>
            <person name="Kramer R."/>
            <person name="Lindquist E."/>
            <person name="Lucas S."/>
            <person name="Salamov A."/>
            <person name="McFadden G.I."/>
            <person name="Lane C.E."/>
            <person name="Keeling P.J."/>
            <person name="Gray M.W."/>
            <person name="Grigoriev I.V."/>
            <person name="Archibald J.M."/>
        </authorList>
    </citation>
    <scope>NUCLEOTIDE SEQUENCE</scope>
    <source>
        <strain evidence="4">CCMP2712</strain>
    </source>
</reference>
<dbReference type="EnsemblProtists" id="EKX54397">
    <property type="protein sequence ID" value="EKX54397"/>
    <property type="gene ID" value="GUITHDRAFT_56929"/>
</dbReference>
<evidence type="ECO:0000313" key="3">
    <source>
        <dbReference type="EnsemblProtists" id="EKX54397"/>
    </source>
</evidence>
<organism evidence="2">
    <name type="scientific">Guillardia theta (strain CCMP2712)</name>
    <name type="common">Cryptophyte</name>
    <dbReference type="NCBI Taxonomy" id="905079"/>
    <lineage>
        <taxon>Eukaryota</taxon>
        <taxon>Cryptophyceae</taxon>
        <taxon>Pyrenomonadales</taxon>
        <taxon>Geminigeraceae</taxon>
        <taxon>Guillardia</taxon>
    </lineage>
</organism>
<dbReference type="SUPFAM" id="SSF52833">
    <property type="entry name" value="Thioredoxin-like"/>
    <property type="match status" value="1"/>
</dbReference>
<dbReference type="PROSITE" id="PS50405">
    <property type="entry name" value="GST_CTER"/>
    <property type="match status" value="1"/>
</dbReference>
<dbReference type="Proteomes" id="UP000011087">
    <property type="component" value="Unassembled WGS sequence"/>
</dbReference>
<dbReference type="InterPro" id="IPR010987">
    <property type="entry name" value="Glutathione-S-Trfase_C-like"/>
</dbReference>
<dbReference type="InterPro" id="IPR016639">
    <property type="entry name" value="GST_Omega/GSH"/>
</dbReference>
<gene>
    <name evidence="2" type="ORF">GUITHDRAFT_56929</name>
</gene>
<reference evidence="3" key="3">
    <citation type="submission" date="2016-03" db="UniProtKB">
        <authorList>
            <consortium name="EnsemblProtists"/>
        </authorList>
    </citation>
    <scope>IDENTIFICATION</scope>
</reference>
<dbReference type="OrthoDB" id="2309723at2759"/>
<evidence type="ECO:0000313" key="2">
    <source>
        <dbReference type="EMBL" id="EKX54397.1"/>
    </source>
</evidence>
<dbReference type="eggNOG" id="KOG2903">
    <property type="taxonomic scope" value="Eukaryota"/>
</dbReference>
<dbReference type="PANTHER" id="PTHR32419:SF6">
    <property type="entry name" value="GLUTATHIONE S-TRANSFERASE OMEGA-LIKE 1-RELATED"/>
    <property type="match status" value="1"/>
</dbReference>
<dbReference type="Gene3D" id="3.40.30.10">
    <property type="entry name" value="Glutaredoxin"/>
    <property type="match status" value="1"/>
</dbReference>
<dbReference type="Pfam" id="PF13409">
    <property type="entry name" value="GST_N_2"/>
    <property type="match status" value="1"/>
</dbReference>
<evidence type="ECO:0000313" key="4">
    <source>
        <dbReference type="Proteomes" id="UP000011087"/>
    </source>
</evidence>
<dbReference type="AlphaFoldDB" id="L1K1C6"/>
<proteinExistence type="predicted"/>
<accession>L1K1C6</accession>
<sequence>AGEFLRKKSEFRSKEVEPKNFSRYVIFASQGCPWAHRCWITLSLMDFPLKHYFTHSFKIALPFKYLRGIWAPQNDGVWLGRFYQVSEPKVTARVVVPILWDLKDKKIVNNDSADIVQVLDRNFCPSERTRAVELCPSSKSKEIEELIAEIYVINNGVYRCGFAGTEEHKQAARAEVYDALETLEARLASSPHKYLLGDELTQPDIHLFTTMIRFDTAYCMAFRVGRKSLNDFVHMRRYIRSIYDQPKVRRTC</sequence>
<feature type="domain" description="GST C-terminal" evidence="1">
    <location>
        <begin position="124"/>
        <end position="252"/>
    </location>
</feature>
<dbReference type="Gene3D" id="1.20.1050.10">
    <property type="match status" value="1"/>
</dbReference>
<dbReference type="RefSeq" id="XP_005841377.1">
    <property type="nucleotide sequence ID" value="XM_005841320.1"/>
</dbReference>
<dbReference type="HOGENOM" id="CLU_037263_1_2_1"/>
<dbReference type="KEGG" id="gtt:GUITHDRAFT_56929"/>
<protein>
    <recommendedName>
        <fullName evidence="1">GST C-terminal domain-containing protein</fullName>
    </recommendedName>
</protein>
<keyword evidence="4" id="KW-1185">Reference proteome</keyword>
<name>L1K1C6_GUITC</name>
<dbReference type="PANTHER" id="PTHR32419">
    <property type="entry name" value="GLUTATHIONYL-HYDROQUINONE REDUCTASE"/>
    <property type="match status" value="1"/>
</dbReference>
<dbReference type="GeneID" id="17311143"/>
<feature type="non-terminal residue" evidence="2">
    <location>
        <position position="252"/>
    </location>
</feature>
<dbReference type="Pfam" id="PF13410">
    <property type="entry name" value="GST_C_2"/>
    <property type="match status" value="1"/>
</dbReference>
<dbReference type="GO" id="GO:0005737">
    <property type="term" value="C:cytoplasm"/>
    <property type="evidence" value="ECO:0007669"/>
    <property type="project" value="TreeGrafter"/>
</dbReference>
<reference evidence="2 4" key="1">
    <citation type="journal article" date="2012" name="Nature">
        <title>Algal genomes reveal evolutionary mosaicism and the fate of nucleomorphs.</title>
        <authorList>
            <consortium name="DOE Joint Genome Institute"/>
            <person name="Curtis B.A."/>
            <person name="Tanifuji G."/>
            <person name="Burki F."/>
            <person name="Gruber A."/>
            <person name="Irimia M."/>
            <person name="Maruyama S."/>
            <person name="Arias M.C."/>
            <person name="Ball S.G."/>
            <person name="Gile G.H."/>
            <person name="Hirakawa Y."/>
            <person name="Hopkins J.F."/>
            <person name="Kuo A."/>
            <person name="Rensing S.A."/>
            <person name="Schmutz J."/>
            <person name="Symeonidi A."/>
            <person name="Elias M."/>
            <person name="Eveleigh R.J."/>
            <person name="Herman E.K."/>
            <person name="Klute M.J."/>
            <person name="Nakayama T."/>
            <person name="Obornik M."/>
            <person name="Reyes-Prieto A."/>
            <person name="Armbrust E.V."/>
            <person name="Aves S.J."/>
            <person name="Beiko R.G."/>
            <person name="Coutinho P."/>
            <person name="Dacks J.B."/>
            <person name="Durnford D.G."/>
            <person name="Fast N.M."/>
            <person name="Green B.R."/>
            <person name="Grisdale C.J."/>
            <person name="Hempel F."/>
            <person name="Henrissat B."/>
            <person name="Hoppner M.P."/>
            <person name="Ishida K."/>
            <person name="Kim E."/>
            <person name="Koreny L."/>
            <person name="Kroth P.G."/>
            <person name="Liu Y."/>
            <person name="Malik S.B."/>
            <person name="Maier U.G."/>
            <person name="McRose D."/>
            <person name="Mock T."/>
            <person name="Neilson J.A."/>
            <person name="Onodera N.T."/>
            <person name="Poole A.M."/>
            <person name="Pritham E.J."/>
            <person name="Richards T.A."/>
            <person name="Rocap G."/>
            <person name="Roy S.W."/>
            <person name="Sarai C."/>
            <person name="Schaack S."/>
            <person name="Shirato S."/>
            <person name="Slamovits C.H."/>
            <person name="Spencer D.F."/>
            <person name="Suzuki S."/>
            <person name="Worden A.Z."/>
            <person name="Zauner S."/>
            <person name="Barry K."/>
            <person name="Bell C."/>
            <person name="Bharti A.K."/>
            <person name="Crow J.A."/>
            <person name="Grimwood J."/>
            <person name="Kramer R."/>
            <person name="Lindquist E."/>
            <person name="Lucas S."/>
            <person name="Salamov A."/>
            <person name="McFadden G.I."/>
            <person name="Lane C.E."/>
            <person name="Keeling P.J."/>
            <person name="Gray M.W."/>
            <person name="Grigoriev I.V."/>
            <person name="Archibald J.M."/>
        </authorList>
    </citation>
    <scope>NUCLEOTIDE SEQUENCE</scope>
    <source>
        <strain evidence="2 4">CCMP2712</strain>
    </source>
</reference>
<feature type="non-terminal residue" evidence="2">
    <location>
        <position position="1"/>
    </location>
</feature>
<evidence type="ECO:0000259" key="1">
    <source>
        <dbReference type="PROSITE" id="PS50405"/>
    </source>
</evidence>
<dbReference type="GO" id="GO:0004364">
    <property type="term" value="F:glutathione transferase activity"/>
    <property type="evidence" value="ECO:0007669"/>
    <property type="project" value="InterPro"/>
</dbReference>
<dbReference type="SUPFAM" id="SSF47616">
    <property type="entry name" value="GST C-terminal domain-like"/>
    <property type="match status" value="1"/>
</dbReference>